<keyword evidence="2" id="KW-0732">Signal</keyword>
<gene>
    <name evidence="3" type="ORF">E6H04_02745</name>
</gene>
<keyword evidence="1" id="KW-1133">Transmembrane helix</keyword>
<dbReference type="AlphaFoldDB" id="A0A537JIY7"/>
<keyword evidence="1" id="KW-0472">Membrane</keyword>
<accession>A0A537JIY7</accession>
<protein>
    <recommendedName>
        <fullName evidence="5">Carboxypeptidase regulatory-like domain-containing protein</fullName>
    </recommendedName>
</protein>
<reference evidence="3 4" key="1">
    <citation type="journal article" date="2019" name="Nat. Microbiol.">
        <title>Mediterranean grassland soil C-N compound turnover is dependent on rainfall and depth, and is mediated by genomically divergent microorganisms.</title>
        <authorList>
            <person name="Diamond S."/>
            <person name="Andeer P.F."/>
            <person name="Li Z."/>
            <person name="Crits-Christoph A."/>
            <person name="Burstein D."/>
            <person name="Anantharaman K."/>
            <person name="Lane K.R."/>
            <person name="Thomas B.C."/>
            <person name="Pan C."/>
            <person name="Northen T.R."/>
            <person name="Banfield J.F."/>
        </authorList>
    </citation>
    <scope>NUCLEOTIDE SEQUENCE [LARGE SCALE GENOMIC DNA]</scope>
    <source>
        <strain evidence="3">NP_7</strain>
    </source>
</reference>
<feature type="chain" id="PRO_5021924558" description="Carboxypeptidase regulatory-like domain-containing protein" evidence="2">
    <location>
        <begin position="20"/>
        <end position="313"/>
    </location>
</feature>
<sequence>MRALSLAAALAVAMPVHPAAPPGGRIEGRVIDRTAPLHAVAGQVVRLTMIERGASSERGAVSDAGGVVRWSGLPVGGIRVFVLNTDYRGVPYASDRIVLADAAPARTVDLVVYEPSTDRSVIRATVAFAVVDIARGAIRVSAIQRFENPTDRAVLISPEDPLAFPLPPGAGSVSPLAGWRDPHIGRGRITDAFPLRPGSAQVAYAYTLDARESHLALSWSLPYGAEDVEVLVADAGVGAAADGLRAEGPVAGPSGRYRRFGGGPISPGGEVVLRLRGIPLGRDPWPGTVAAGLGLILCVGLVGALRRQRHPAL</sequence>
<organism evidence="3 4">
    <name type="scientific">Candidatus Segetimicrobium genomatis</name>
    <dbReference type="NCBI Taxonomy" id="2569760"/>
    <lineage>
        <taxon>Bacteria</taxon>
        <taxon>Bacillati</taxon>
        <taxon>Candidatus Sysuimicrobiota</taxon>
        <taxon>Candidatus Sysuimicrobiia</taxon>
        <taxon>Candidatus Sysuimicrobiales</taxon>
        <taxon>Candidatus Segetimicrobiaceae</taxon>
        <taxon>Candidatus Segetimicrobium</taxon>
    </lineage>
</organism>
<feature type="transmembrane region" description="Helical" evidence="1">
    <location>
        <begin position="285"/>
        <end position="305"/>
    </location>
</feature>
<proteinExistence type="predicted"/>
<evidence type="ECO:0000256" key="2">
    <source>
        <dbReference type="SAM" id="SignalP"/>
    </source>
</evidence>
<comment type="caution">
    <text evidence="3">The sequence shown here is derived from an EMBL/GenBank/DDBJ whole genome shotgun (WGS) entry which is preliminary data.</text>
</comment>
<dbReference type="EMBL" id="VBAO01000073">
    <property type="protein sequence ID" value="TMI83517.1"/>
    <property type="molecule type" value="Genomic_DNA"/>
</dbReference>
<feature type="signal peptide" evidence="2">
    <location>
        <begin position="1"/>
        <end position="19"/>
    </location>
</feature>
<name>A0A537JIY7_9BACT</name>
<evidence type="ECO:0000313" key="4">
    <source>
        <dbReference type="Proteomes" id="UP000320048"/>
    </source>
</evidence>
<evidence type="ECO:0000256" key="1">
    <source>
        <dbReference type="SAM" id="Phobius"/>
    </source>
</evidence>
<dbReference type="Proteomes" id="UP000320048">
    <property type="component" value="Unassembled WGS sequence"/>
</dbReference>
<evidence type="ECO:0008006" key="5">
    <source>
        <dbReference type="Google" id="ProtNLM"/>
    </source>
</evidence>
<evidence type="ECO:0000313" key="3">
    <source>
        <dbReference type="EMBL" id="TMI83517.1"/>
    </source>
</evidence>
<keyword evidence="1" id="KW-0812">Transmembrane</keyword>